<dbReference type="SUPFAM" id="SSF81345">
    <property type="entry name" value="ABC transporter involved in vitamin B12 uptake, BtuC"/>
    <property type="match status" value="1"/>
</dbReference>
<dbReference type="InterPro" id="IPR000522">
    <property type="entry name" value="ABC_transptr_permease_BtuC"/>
</dbReference>
<dbReference type="Pfam" id="PF01032">
    <property type="entry name" value="FecCD"/>
    <property type="match status" value="1"/>
</dbReference>
<evidence type="ECO:0000256" key="4">
    <source>
        <dbReference type="ARBA" id="ARBA00022475"/>
    </source>
</evidence>
<dbReference type="CDD" id="cd06550">
    <property type="entry name" value="TM_ABC_iron-siderophores_like"/>
    <property type="match status" value="1"/>
</dbReference>
<name>A0A2H3NKV0_9BACT</name>
<evidence type="ECO:0000256" key="3">
    <source>
        <dbReference type="ARBA" id="ARBA00022448"/>
    </source>
</evidence>
<evidence type="ECO:0000256" key="2">
    <source>
        <dbReference type="ARBA" id="ARBA00007935"/>
    </source>
</evidence>
<feature type="transmembrane region" description="Helical" evidence="8">
    <location>
        <begin position="141"/>
        <end position="161"/>
    </location>
</feature>
<dbReference type="GO" id="GO:0033214">
    <property type="term" value="P:siderophore-iron import into cell"/>
    <property type="evidence" value="ECO:0007669"/>
    <property type="project" value="TreeGrafter"/>
</dbReference>
<evidence type="ECO:0000256" key="8">
    <source>
        <dbReference type="SAM" id="Phobius"/>
    </source>
</evidence>
<evidence type="ECO:0000313" key="9">
    <source>
        <dbReference type="EMBL" id="PEN06658.1"/>
    </source>
</evidence>
<keyword evidence="7 8" id="KW-0472">Membrane</keyword>
<feature type="transmembrane region" description="Helical" evidence="8">
    <location>
        <begin position="232"/>
        <end position="258"/>
    </location>
</feature>
<dbReference type="PANTHER" id="PTHR30472:SF67">
    <property type="entry name" value="PERMEASE OF ABC TRANSPORTER-RELATED"/>
    <property type="match status" value="1"/>
</dbReference>
<proteinExistence type="inferred from homology"/>
<protein>
    <submittedName>
        <fullName evidence="9">ABC transporter permease</fullName>
    </submittedName>
</protein>
<feature type="transmembrane region" description="Helical" evidence="8">
    <location>
        <begin position="52"/>
        <end position="73"/>
    </location>
</feature>
<reference evidence="9 10" key="1">
    <citation type="submission" date="2017-10" db="EMBL/GenBank/DDBJ databases">
        <title>Draft genome of Longimonas halophila.</title>
        <authorList>
            <person name="Goh K.M."/>
            <person name="Shamsir M.S."/>
            <person name="Lim S.W."/>
        </authorList>
    </citation>
    <scope>NUCLEOTIDE SEQUENCE [LARGE SCALE GENOMIC DNA]</scope>
    <source>
        <strain evidence="9 10">KCTC 42399</strain>
    </source>
</reference>
<evidence type="ECO:0000256" key="5">
    <source>
        <dbReference type="ARBA" id="ARBA00022692"/>
    </source>
</evidence>
<comment type="similarity">
    <text evidence="2">Belongs to the binding-protein-dependent transport system permease family. FecCD subfamily.</text>
</comment>
<evidence type="ECO:0000313" key="10">
    <source>
        <dbReference type="Proteomes" id="UP000221024"/>
    </source>
</evidence>
<dbReference type="GO" id="GO:0022857">
    <property type="term" value="F:transmembrane transporter activity"/>
    <property type="evidence" value="ECO:0007669"/>
    <property type="project" value="InterPro"/>
</dbReference>
<accession>A0A2H3NKV0</accession>
<feature type="transmembrane region" description="Helical" evidence="8">
    <location>
        <begin position="188"/>
        <end position="206"/>
    </location>
</feature>
<dbReference type="InterPro" id="IPR037294">
    <property type="entry name" value="ABC_BtuC-like"/>
</dbReference>
<dbReference type="PANTHER" id="PTHR30472">
    <property type="entry name" value="FERRIC ENTEROBACTIN TRANSPORT SYSTEM PERMEASE PROTEIN"/>
    <property type="match status" value="1"/>
</dbReference>
<evidence type="ECO:0000256" key="7">
    <source>
        <dbReference type="ARBA" id="ARBA00023136"/>
    </source>
</evidence>
<feature type="transmembrane region" description="Helical" evidence="8">
    <location>
        <begin position="104"/>
        <end position="129"/>
    </location>
</feature>
<sequence>MALSLGSTNISFATTYHVVVYRVLEAFGGASALASPDPIAERIVWGLRLPRVLLALLVGGGLSVVGVAMQALVRNPLAEPYILGISSGASAGASLFYLGLLPPVLGQALSMPLAAFLGGLLAIGIVYLVAYTGTRLSVARLLLAGVAMSALMASVTSFITFSSPDPGKLRAVLFWLLGSLSGTQWGELIPPLATTVAGTAFLLVLARPLDAMLIGEESAYHLGIPVERLKRALILLAALMTGALVAVAGAIGFVGLIVPHAVRLVVGVGHRRVVPFSFVGGALFLVWADLAARTILPEQELPVGILTALCGVPFFLVLLRRGSYGFGGS</sequence>
<dbReference type="GO" id="GO:0005886">
    <property type="term" value="C:plasma membrane"/>
    <property type="evidence" value="ECO:0007669"/>
    <property type="project" value="UniProtKB-SubCell"/>
</dbReference>
<dbReference type="FunFam" id="1.10.3470.10:FF:000001">
    <property type="entry name" value="Vitamin B12 ABC transporter permease BtuC"/>
    <property type="match status" value="1"/>
</dbReference>
<keyword evidence="5 8" id="KW-0812">Transmembrane</keyword>
<evidence type="ECO:0000256" key="1">
    <source>
        <dbReference type="ARBA" id="ARBA00004651"/>
    </source>
</evidence>
<dbReference type="Proteomes" id="UP000221024">
    <property type="component" value="Unassembled WGS sequence"/>
</dbReference>
<dbReference type="Gene3D" id="1.10.3470.10">
    <property type="entry name" value="ABC transporter involved in vitamin B12 uptake, BtuC"/>
    <property type="match status" value="1"/>
</dbReference>
<feature type="transmembrane region" description="Helical" evidence="8">
    <location>
        <begin position="301"/>
        <end position="319"/>
    </location>
</feature>
<gene>
    <name evidence="9" type="ORF">CRI93_08400</name>
</gene>
<comment type="subcellular location">
    <subcellularLocation>
        <location evidence="1">Cell membrane</location>
        <topology evidence="1">Multi-pass membrane protein</topology>
    </subcellularLocation>
</comment>
<comment type="caution">
    <text evidence="9">The sequence shown here is derived from an EMBL/GenBank/DDBJ whole genome shotgun (WGS) entry which is preliminary data.</text>
</comment>
<keyword evidence="10" id="KW-1185">Reference proteome</keyword>
<dbReference type="AlphaFoldDB" id="A0A2H3NKV0"/>
<evidence type="ECO:0000256" key="6">
    <source>
        <dbReference type="ARBA" id="ARBA00022989"/>
    </source>
</evidence>
<dbReference type="EMBL" id="PDEP01000007">
    <property type="protein sequence ID" value="PEN06658.1"/>
    <property type="molecule type" value="Genomic_DNA"/>
</dbReference>
<feature type="transmembrane region" description="Helical" evidence="8">
    <location>
        <begin position="80"/>
        <end position="98"/>
    </location>
</feature>
<feature type="transmembrane region" description="Helical" evidence="8">
    <location>
        <begin position="273"/>
        <end position="292"/>
    </location>
</feature>
<dbReference type="OrthoDB" id="9811721at2"/>
<organism evidence="9 10">
    <name type="scientific">Longimonas halophila</name>
    <dbReference type="NCBI Taxonomy" id="1469170"/>
    <lineage>
        <taxon>Bacteria</taxon>
        <taxon>Pseudomonadati</taxon>
        <taxon>Rhodothermota</taxon>
        <taxon>Rhodothermia</taxon>
        <taxon>Rhodothermales</taxon>
        <taxon>Salisaetaceae</taxon>
        <taxon>Longimonas</taxon>
    </lineage>
</organism>
<keyword evidence="3" id="KW-0813">Transport</keyword>
<keyword evidence="6 8" id="KW-1133">Transmembrane helix</keyword>
<keyword evidence="4" id="KW-1003">Cell membrane</keyword>